<keyword evidence="3" id="KW-1185">Reference proteome</keyword>
<dbReference type="InterPro" id="IPR036397">
    <property type="entry name" value="RNaseH_sf"/>
</dbReference>
<evidence type="ECO:0000313" key="2">
    <source>
        <dbReference type="EMBL" id="KAI2655594.1"/>
    </source>
</evidence>
<gene>
    <name evidence="2" type="ORF">H4Q32_018016</name>
</gene>
<dbReference type="Gene3D" id="3.30.420.10">
    <property type="entry name" value="Ribonuclease H-like superfamily/Ribonuclease H"/>
    <property type="match status" value="1"/>
</dbReference>
<dbReference type="PANTHER" id="PTHR33050">
    <property type="entry name" value="REVERSE TRANSCRIPTASE DOMAIN-CONTAINING PROTEIN"/>
    <property type="match status" value="1"/>
</dbReference>
<evidence type="ECO:0000256" key="1">
    <source>
        <dbReference type="SAM" id="MobiDB-lite"/>
    </source>
</evidence>
<evidence type="ECO:0000313" key="3">
    <source>
        <dbReference type="Proteomes" id="UP000830375"/>
    </source>
</evidence>
<reference evidence="2 3" key="1">
    <citation type="submission" date="2022-01" db="EMBL/GenBank/DDBJ databases">
        <title>A high-quality chromosome-level genome assembly of rohu carp, Labeo rohita.</title>
        <authorList>
            <person name="Arick M.A. II"/>
            <person name="Hsu C.-Y."/>
            <person name="Magbanua Z."/>
            <person name="Pechanova O."/>
            <person name="Grover C."/>
            <person name="Miller E."/>
            <person name="Thrash A."/>
            <person name="Ezzel L."/>
            <person name="Alam S."/>
            <person name="Benzie J."/>
            <person name="Hamilton M."/>
            <person name="Karsi A."/>
            <person name="Lawrence M.L."/>
            <person name="Peterson D.G."/>
        </authorList>
    </citation>
    <scope>NUCLEOTIDE SEQUENCE [LARGE SCALE GENOMIC DNA]</scope>
    <source>
        <strain evidence="3">BAU-BD-2019</strain>
        <tissue evidence="2">Blood</tissue>
    </source>
</reference>
<dbReference type="SUPFAM" id="SSF56672">
    <property type="entry name" value="DNA/RNA polymerases"/>
    <property type="match status" value="1"/>
</dbReference>
<comment type="caution">
    <text evidence="2">The sequence shown here is derived from an EMBL/GenBank/DDBJ whole genome shotgun (WGS) entry which is preliminary data.</text>
</comment>
<dbReference type="EMBL" id="JACTAM010000016">
    <property type="protein sequence ID" value="KAI2655594.1"/>
    <property type="molecule type" value="Genomic_DNA"/>
</dbReference>
<sequence length="559" mass="61544">MFVPRPACTYLLGGREPSEADASSELASSAAEFQSVADAEMADALQRAAMEIGLEWIAPPHPEHSRLDNWFLGNQSMCWHSPCTNSPGKTVSSSRGFLPPATAHSASHNTPTPGTSGVTPLRPLVESFSDWLNLPNPSRWLLRTIRLGYAIQFARHPPWYRGVLITLVRGESAAVLDAEIAVLLAKDAIETVPSAEIKKGFYSPTSLYPRRRVLSWALHKLPFKILTLNHILTCVRVQDWFVAIDLKDAYFHVLILPRQAVSAVYLRRSGLSVQGFSLRALPVAQHLYEGSGSCPCPSQGSGDVVLNHLAHLGLWVNWEKSKLSPAQSILSRGHAAGPDAHETAAALASYPSPEMGMAPRHTGWDAVYNGRAASGVWTGPRLLWHINCLELLTVLLALKRFRNLVHGKHVLIRTDNTATVVYINHQGGVRSFRMSQLARHLLLWSQHRLKSLRATHIPGKFNRVADSLSRRNSLGGERERRHYVNTDVFGVSLGSPITSELKKTGVFGVSSGKRHNPEPRYVVEEQMPTGKHVRTNKAQHVTFPTPCKPDNGPPGIPGI</sequence>
<dbReference type="Proteomes" id="UP000830375">
    <property type="component" value="Unassembled WGS sequence"/>
</dbReference>
<dbReference type="CDD" id="cd09275">
    <property type="entry name" value="RNase_HI_RT_DIRS1"/>
    <property type="match status" value="1"/>
</dbReference>
<protein>
    <submittedName>
        <fullName evidence="2">ORF V: Enzymatic polyprotein</fullName>
    </submittedName>
</protein>
<proteinExistence type="predicted"/>
<feature type="region of interest" description="Disordered" evidence="1">
    <location>
        <begin position="90"/>
        <end position="118"/>
    </location>
</feature>
<organism evidence="2 3">
    <name type="scientific">Labeo rohita</name>
    <name type="common">Indian major carp</name>
    <name type="synonym">Cyprinus rohita</name>
    <dbReference type="NCBI Taxonomy" id="84645"/>
    <lineage>
        <taxon>Eukaryota</taxon>
        <taxon>Metazoa</taxon>
        <taxon>Chordata</taxon>
        <taxon>Craniata</taxon>
        <taxon>Vertebrata</taxon>
        <taxon>Euteleostomi</taxon>
        <taxon>Actinopterygii</taxon>
        <taxon>Neopterygii</taxon>
        <taxon>Teleostei</taxon>
        <taxon>Ostariophysi</taxon>
        <taxon>Cypriniformes</taxon>
        <taxon>Cyprinidae</taxon>
        <taxon>Labeoninae</taxon>
        <taxon>Labeonini</taxon>
        <taxon>Labeo</taxon>
    </lineage>
</organism>
<dbReference type="InterPro" id="IPR043502">
    <property type="entry name" value="DNA/RNA_pol_sf"/>
</dbReference>
<dbReference type="InterPro" id="IPR052055">
    <property type="entry name" value="Hepadnavirus_pol/RT"/>
</dbReference>
<name>A0ABQ8LY74_LABRO</name>
<feature type="compositionally biased region" description="Polar residues" evidence="1">
    <location>
        <begin position="104"/>
        <end position="118"/>
    </location>
</feature>
<accession>A0ABQ8LY74</accession>
<dbReference type="PANTHER" id="PTHR33050:SF7">
    <property type="entry name" value="RIBONUCLEASE H"/>
    <property type="match status" value="1"/>
</dbReference>